<feature type="region of interest" description="Disordered" evidence="10">
    <location>
        <begin position="389"/>
        <end position="475"/>
    </location>
</feature>
<dbReference type="GO" id="GO:0005634">
    <property type="term" value="C:nucleus"/>
    <property type="evidence" value="ECO:0007669"/>
    <property type="project" value="UniProtKB-SubCell"/>
</dbReference>
<feature type="compositionally biased region" description="Acidic residues" evidence="10">
    <location>
        <begin position="443"/>
        <end position="475"/>
    </location>
</feature>
<dbReference type="GO" id="GO:0008270">
    <property type="term" value="F:zinc ion binding"/>
    <property type="evidence" value="ECO:0007669"/>
    <property type="project" value="UniProtKB-KW"/>
</dbReference>
<evidence type="ECO:0000313" key="11">
    <source>
        <dbReference type="EMBL" id="KAA1098967.1"/>
    </source>
</evidence>
<dbReference type="GO" id="GO:0003677">
    <property type="term" value="F:DNA binding"/>
    <property type="evidence" value="ECO:0007669"/>
    <property type="project" value="UniProtKB-KW"/>
</dbReference>
<keyword evidence="7" id="KW-0238">DNA-binding</keyword>
<feature type="region of interest" description="Disordered" evidence="10">
    <location>
        <begin position="78"/>
        <end position="105"/>
    </location>
</feature>
<dbReference type="EMBL" id="VDEP01000344">
    <property type="protein sequence ID" value="KAA1098967.1"/>
    <property type="molecule type" value="Genomic_DNA"/>
</dbReference>
<feature type="compositionally biased region" description="Acidic residues" evidence="10">
    <location>
        <begin position="398"/>
        <end position="409"/>
    </location>
</feature>
<evidence type="ECO:0000256" key="2">
    <source>
        <dbReference type="ARBA" id="ARBA00022723"/>
    </source>
</evidence>
<feature type="compositionally biased region" description="Basic residues" evidence="10">
    <location>
        <begin position="78"/>
        <end position="94"/>
    </location>
</feature>
<evidence type="ECO:0000256" key="9">
    <source>
        <dbReference type="ARBA" id="ARBA00023242"/>
    </source>
</evidence>
<name>A0A5B0PBG1_PUCGR</name>
<dbReference type="PANTHER" id="PTHR24383">
    <property type="entry name" value="ZINC FINGER PROTEIN"/>
    <property type="match status" value="1"/>
</dbReference>
<dbReference type="AlphaFoldDB" id="A0A5B0PBG1"/>
<keyword evidence="4" id="KW-0863">Zinc-finger</keyword>
<accession>A0A5B0PBG1</accession>
<feature type="compositionally biased region" description="Acidic residues" evidence="10">
    <location>
        <begin position="418"/>
        <end position="434"/>
    </location>
</feature>
<keyword evidence="9" id="KW-0539">Nucleus</keyword>
<keyword evidence="3" id="KW-0677">Repeat</keyword>
<evidence type="ECO:0000256" key="8">
    <source>
        <dbReference type="ARBA" id="ARBA00023163"/>
    </source>
</evidence>
<dbReference type="Proteomes" id="UP000325313">
    <property type="component" value="Unassembled WGS sequence"/>
</dbReference>
<keyword evidence="5" id="KW-0862">Zinc</keyword>
<comment type="caution">
    <text evidence="11">The sequence shown here is derived from an EMBL/GenBank/DDBJ whole genome shotgun (WGS) entry which is preliminary data.</text>
</comment>
<reference evidence="11 12" key="1">
    <citation type="submission" date="2019-05" db="EMBL/GenBank/DDBJ databases">
        <title>Emergence of the Ug99 lineage of the wheat stem rust pathogen through somatic hybridization.</title>
        <authorList>
            <person name="Li F."/>
            <person name="Upadhyaya N.M."/>
            <person name="Sperschneider J."/>
            <person name="Matny O."/>
            <person name="Nguyen-Phuc H."/>
            <person name="Mago R."/>
            <person name="Raley C."/>
            <person name="Miller M.E."/>
            <person name="Silverstein K.A.T."/>
            <person name="Henningsen E."/>
            <person name="Hirsch C.D."/>
            <person name="Visser B."/>
            <person name="Pretorius Z.A."/>
            <person name="Steffenson B.J."/>
            <person name="Schwessinger B."/>
            <person name="Dodds P.N."/>
            <person name="Figueroa M."/>
        </authorList>
    </citation>
    <scope>NUCLEOTIDE SEQUENCE [LARGE SCALE GENOMIC DNA]</scope>
    <source>
        <strain evidence="11 12">Ug99</strain>
    </source>
</reference>
<evidence type="ECO:0000256" key="6">
    <source>
        <dbReference type="ARBA" id="ARBA00023015"/>
    </source>
</evidence>
<evidence type="ECO:0000256" key="4">
    <source>
        <dbReference type="ARBA" id="ARBA00022771"/>
    </source>
</evidence>
<evidence type="ECO:0000256" key="5">
    <source>
        <dbReference type="ARBA" id="ARBA00022833"/>
    </source>
</evidence>
<evidence type="ECO:0000313" key="12">
    <source>
        <dbReference type="Proteomes" id="UP000325313"/>
    </source>
</evidence>
<evidence type="ECO:0000256" key="10">
    <source>
        <dbReference type="SAM" id="MobiDB-lite"/>
    </source>
</evidence>
<keyword evidence="6" id="KW-0805">Transcription regulation</keyword>
<proteinExistence type="predicted"/>
<feature type="region of interest" description="Disordered" evidence="10">
    <location>
        <begin position="317"/>
        <end position="340"/>
    </location>
</feature>
<evidence type="ECO:0000256" key="7">
    <source>
        <dbReference type="ARBA" id="ARBA00023125"/>
    </source>
</evidence>
<sequence>MDPFDGAYGRIRLFLTDLNLVLGSLPAMTCYGTSPDFNHIAFPKKFDHGGLHHRQLSSNQSQLDRGVFNQSFLPNRSTKRSRAWKKNHGRRCQPHHLPSVPPRVRYMKNDPQDQVISQSVAQHPASHPIHNYRLPRSVDRYSVQGQPNKQYQAPLPAFVADHPLIDGVEHNEPGFNGPDACQDVHEEFGLGFDMNNKCDDLDNECPNNLDEHVYDLSEQEQASETTSDNRDPEVQPKIVPESNDPQVPEPAFDMANYSAKDVNRWARTLSADQFEELRILGPESRIESFRQYAISNLDRPTRTLSSSIHEHLEQLVPPSIGNKDNSDYSNCQPNDTNKNNSYQQQLNYQVDNFESNFYNDLDGHDSQLEENLDGSVGFAADNGLNDGSSYDNGGFDDGGFDDGVFEDGGFDNGGFDDGGFDDGSFDDGGFDDGGFDSGGFDDGGFDDGGFDDGGFDDGGFDDGGFDDGGFDDAYY</sequence>
<dbReference type="PANTHER" id="PTHR24383:SF20">
    <property type="entry name" value="C2H2-TYPE DOMAIN-CONTAINING PROTEIN"/>
    <property type="match status" value="1"/>
</dbReference>
<protein>
    <submittedName>
        <fullName evidence="11">Uncharacterized protein</fullName>
    </submittedName>
</protein>
<comment type="subcellular location">
    <subcellularLocation>
        <location evidence="1">Nucleus</location>
    </subcellularLocation>
</comment>
<evidence type="ECO:0000256" key="3">
    <source>
        <dbReference type="ARBA" id="ARBA00022737"/>
    </source>
</evidence>
<feature type="compositionally biased region" description="Polar residues" evidence="10">
    <location>
        <begin position="327"/>
        <end position="340"/>
    </location>
</feature>
<feature type="region of interest" description="Disordered" evidence="10">
    <location>
        <begin position="217"/>
        <end position="250"/>
    </location>
</feature>
<gene>
    <name evidence="11" type="ORF">PGTUg99_008970</name>
</gene>
<keyword evidence="2" id="KW-0479">Metal-binding</keyword>
<evidence type="ECO:0000256" key="1">
    <source>
        <dbReference type="ARBA" id="ARBA00004123"/>
    </source>
</evidence>
<organism evidence="11 12">
    <name type="scientific">Puccinia graminis f. sp. tritici</name>
    <dbReference type="NCBI Taxonomy" id="56615"/>
    <lineage>
        <taxon>Eukaryota</taxon>
        <taxon>Fungi</taxon>
        <taxon>Dikarya</taxon>
        <taxon>Basidiomycota</taxon>
        <taxon>Pucciniomycotina</taxon>
        <taxon>Pucciniomycetes</taxon>
        <taxon>Pucciniales</taxon>
        <taxon>Pucciniaceae</taxon>
        <taxon>Puccinia</taxon>
    </lineage>
</organism>
<keyword evidence="8" id="KW-0804">Transcription</keyword>